<reference evidence="1 2" key="2">
    <citation type="journal article" date="2022" name="Mol. Ecol. Resour.">
        <title>The genomes of chicory, endive, great burdock and yacon provide insights into Asteraceae paleo-polyploidization history and plant inulin production.</title>
        <authorList>
            <person name="Fan W."/>
            <person name="Wang S."/>
            <person name="Wang H."/>
            <person name="Wang A."/>
            <person name="Jiang F."/>
            <person name="Liu H."/>
            <person name="Zhao H."/>
            <person name="Xu D."/>
            <person name="Zhang Y."/>
        </authorList>
    </citation>
    <scope>NUCLEOTIDE SEQUENCE [LARGE SCALE GENOMIC DNA]</scope>
    <source>
        <strain evidence="2">cv. Yunnan</strain>
        <tissue evidence="1">Leaves</tissue>
    </source>
</reference>
<dbReference type="Proteomes" id="UP001056120">
    <property type="component" value="Linkage Group LG05"/>
</dbReference>
<evidence type="ECO:0000313" key="1">
    <source>
        <dbReference type="EMBL" id="KAI3816621.1"/>
    </source>
</evidence>
<comment type="caution">
    <text evidence="1">The sequence shown here is derived from an EMBL/GenBank/DDBJ whole genome shotgun (WGS) entry which is preliminary data.</text>
</comment>
<proteinExistence type="predicted"/>
<gene>
    <name evidence="1" type="ORF">L1987_16324</name>
</gene>
<accession>A0ACB9J912</accession>
<sequence length="498" mass="54042">MSCENEIVMRDITKAGLVVSDRIGRDVSAQIDLEDALEASRYSSHPYSAHPREWPPLVEVVDSRELPSVLVERYNAAGGEGTALCGIFPEIRRAWASVDNSLFLWRFDKWDGQCPEYSVLATPVELLLVGVCCSGSGDGSDPYSEVSLQPLPEYTIPSDGVTMACIACTNRGHIFLAGRDGHIYEMHYTTGSGWYKQCRIVCLTSGLGSVVSRWVVPNVFKFGAVDPIVELVVDNERHILYAGTEEMKIQVYSLGSNGDGPLKKVAEEKNLIYQRDLNSGGQAAGSRLPARSTKSSVVSMSSLSTVESKWLHLVAVLSDVVTTRPAPPLGVGGGFSFGPLSLAGRSQNEDLSLKIESAHYSSATLVLSDSSPSTTSSLLIVNRDSTKQSSSSSTSLGTGVRSSRALRECVSSIPIEGRMLAVAEVPPLPDTAATVQSLYSQLEFVGYNNFRESPEKLAGRLWARGDLPTQHMLPRRRIIVFSTTGMMEVVFNRPVDIL</sequence>
<evidence type="ECO:0000313" key="2">
    <source>
        <dbReference type="Proteomes" id="UP001056120"/>
    </source>
</evidence>
<dbReference type="EMBL" id="CM042022">
    <property type="protein sequence ID" value="KAI3816621.1"/>
    <property type="molecule type" value="Genomic_DNA"/>
</dbReference>
<protein>
    <submittedName>
        <fullName evidence="1">Uncharacterized protein</fullName>
    </submittedName>
</protein>
<organism evidence="1 2">
    <name type="scientific">Smallanthus sonchifolius</name>
    <dbReference type="NCBI Taxonomy" id="185202"/>
    <lineage>
        <taxon>Eukaryota</taxon>
        <taxon>Viridiplantae</taxon>
        <taxon>Streptophyta</taxon>
        <taxon>Embryophyta</taxon>
        <taxon>Tracheophyta</taxon>
        <taxon>Spermatophyta</taxon>
        <taxon>Magnoliopsida</taxon>
        <taxon>eudicotyledons</taxon>
        <taxon>Gunneridae</taxon>
        <taxon>Pentapetalae</taxon>
        <taxon>asterids</taxon>
        <taxon>campanulids</taxon>
        <taxon>Asterales</taxon>
        <taxon>Asteraceae</taxon>
        <taxon>Asteroideae</taxon>
        <taxon>Heliantheae alliance</taxon>
        <taxon>Millerieae</taxon>
        <taxon>Smallanthus</taxon>
    </lineage>
</organism>
<keyword evidence="2" id="KW-1185">Reference proteome</keyword>
<name>A0ACB9J912_9ASTR</name>
<reference evidence="2" key="1">
    <citation type="journal article" date="2022" name="Mol. Ecol. Resour.">
        <title>The genomes of chicory, endive, great burdock and yacon provide insights into Asteraceae palaeo-polyploidization history and plant inulin production.</title>
        <authorList>
            <person name="Fan W."/>
            <person name="Wang S."/>
            <person name="Wang H."/>
            <person name="Wang A."/>
            <person name="Jiang F."/>
            <person name="Liu H."/>
            <person name="Zhao H."/>
            <person name="Xu D."/>
            <person name="Zhang Y."/>
        </authorList>
    </citation>
    <scope>NUCLEOTIDE SEQUENCE [LARGE SCALE GENOMIC DNA]</scope>
    <source>
        <strain evidence="2">cv. Yunnan</strain>
    </source>
</reference>